<accession>A0A813D7D1</accession>
<feature type="transmembrane region" description="Helical" evidence="1">
    <location>
        <begin position="104"/>
        <end position="124"/>
    </location>
</feature>
<feature type="chain" id="PRO_5032382011" description="Transmembrane protein" evidence="2">
    <location>
        <begin position="27"/>
        <end position="127"/>
    </location>
</feature>
<keyword evidence="4" id="KW-1185">Reference proteome</keyword>
<dbReference type="AlphaFoldDB" id="A0A813D7D1"/>
<feature type="signal peptide" evidence="2">
    <location>
        <begin position="1"/>
        <end position="26"/>
    </location>
</feature>
<dbReference type="EMBL" id="CAJNNV010000901">
    <property type="protein sequence ID" value="CAE8583831.1"/>
    <property type="molecule type" value="Genomic_DNA"/>
</dbReference>
<evidence type="ECO:0000313" key="4">
    <source>
        <dbReference type="Proteomes" id="UP000654075"/>
    </source>
</evidence>
<sequence length="127" mass="13844">MPGRLQTRKLLPSLAVCSLLCSLALFVELCSFASRSFVGQAVSSPRGEWGALRAALKRRALQAELDEKPPKGEEELSMEEKRLRFLRGREEKRLEAKGSNFAEFAGAFALVLALVAVVTSVTGARPP</sequence>
<evidence type="ECO:0008006" key="5">
    <source>
        <dbReference type="Google" id="ProtNLM"/>
    </source>
</evidence>
<dbReference type="Proteomes" id="UP000654075">
    <property type="component" value="Unassembled WGS sequence"/>
</dbReference>
<keyword evidence="1" id="KW-1133">Transmembrane helix</keyword>
<organism evidence="3 4">
    <name type="scientific">Polarella glacialis</name>
    <name type="common">Dinoflagellate</name>
    <dbReference type="NCBI Taxonomy" id="89957"/>
    <lineage>
        <taxon>Eukaryota</taxon>
        <taxon>Sar</taxon>
        <taxon>Alveolata</taxon>
        <taxon>Dinophyceae</taxon>
        <taxon>Suessiales</taxon>
        <taxon>Suessiaceae</taxon>
        <taxon>Polarella</taxon>
    </lineage>
</organism>
<gene>
    <name evidence="3" type="ORF">PGLA1383_LOCUS2781</name>
</gene>
<keyword evidence="1" id="KW-0472">Membrane</keyword>
<comment type="caution">
    <text evidence="3">The sequence shown here is derived from an EMBL/GenBank/DDBJ whole genome shotgun (WGS) entry which is preliminary data.</text>
</comment>
<keyword evidence="1" id="KW-0812">Transmembrane</keyword>
<evidence type="ECO:0000313" key="3">
    <source>
        <dbReference type="EMBL" id="CAE8583831.1"/>
    </source>
</evidence>
<protein>
    <recommendedName>
        <fullName evidence="5">Transmembrane protein</fullName>
    </recommendedName>
</protein>
<reference evidence="3" key="1">
    <citation type="submission" date="2021-02" db="EMBL/GenBank/DDBJ databases">
        <authorList>
            <person name="Dougan E. K."/>
            <person name="Rhodes N."/>
            <person name="Thang M."/>
            <person name="Chan C."/>
        </authorList>
    </citation>
    <scope>NUCLEOTIDE SEQUENCE</scope>
</reference>
<evidence type="ECO:0000256" key="1">
    <source>
        <dbReference type="SAM" id="Phobius"/>
    </source>
</evidence>
<proteinExistence type="predicted"/>
<name>A0A813D7D1_POLGL</name>
<evidence type="ECO:0000256" key="2">
    <source>
        <dbReference type="SAM" id="SignalP"/>
    </source>
</evidence>
<keyword evidence="2" id="KW-0732">Signal</keyword>